<evidence type="ECO:0000256" key="1">
    <source>
        <dbReference type="SAM" id="MobiDB-lite"/>
    </source>
</evidence>
<accession>A0A5J4ZWX8</accession>
<dbReference type="GO" id="GO:0016567">
    <property type="term" value="P:protein ubiquitination"/>
    <property type="evidence" value="ECO:0007669"/>
    <property type="project" value="InterPro"/>
</dbReference>
<dbReference type="OrthoDB" id="20729at2759"/>
<evidence type="ECO:0000313" key="2">
    <source>
        <dbReference type="EMBL" id="KAA8522198.1"/>
    </source>
</evidence>
<feature type="region of interest" description="Disordered" evidence="1">
    <location>
        <begin position="1"/>
        <end position="26"/>
    </location>
</feature>
<dbReference type="PANTHER" id="PTHR47358:SF2">
    <property type="entry name" value="E3 UBIQUITIN-PROTEIN LIGASE HOS1"/>
    <property type="match status" value="1"/>
</dbReference>
<sequence length="211" mass="24096">MKPRSGIGKNFKFEDIKTPGNRRVSSMTAKPLKEFNKSSSRLPQDSSFLDHQFDSVLPDKEQNGFTNRFQNTRSYTVRVPADKVTSPCSNFGLFKDSAQEPYIDVHPKRRSSDTPDRPWTVVPSDDIMDISWSHGEKDSPDEDINTNGGLRWRSDDTSEDEEQQSPDRHTGVASHTTPMKGVRKSRVRHTAASYFSWESIFVIWICVRPTL</sequence>
<dbReference type="GO" id="GO:0004842">
    <property type="term" value="F:ubiquitin-protein transferase activity"/>
    <property type="evidence" value="ECO:0007669"/>
    <property type="project" value="InterPro"/>
</dbReference>
<evidence type="ECO:0000313" key="3">
    <source>
        <dbReference type="Proteomes" id="UP000325577"/>
    </source>
</evidence>
<dbReference type="EMBL" id="CM018048">
    <property type="protein sequence ID" value="KAA8522198.1"/>
    <property type="molecule type" value="Genomic_DNA"/>
</dbReference>
<dbReference type="PANTHER" id="PTHR47358">
    <property type="entry name" value="E3 UBIQUITIN-PROTEIN LIGASE HOS1"/>
    <property type="match status" value="1"/>
</dbReference>
<dbReference type="AlphaFoldDB" id="A0A5J4ZWX8"/>
<keyword evidence="3" id="KW-1185">Reference proteome</keyword>
<gene>
    <name evidence="2" type="ORF">F0562_012871</name>
</gene>
<dbReference type="Proteomes" id="UP000325577">
    <property type="component" value="Linkage Group LG5"/>
</dbReference>
<feature type="region of interest" description="Disordered" evidence="1">
    <location>
        <begin position="130"/>
        <end position="185"/>
    </location>
</feature>
<organism evidence="2 3">
    <name type="scientific">Nyssa sinensis</name>
    <dbReference type="NCBI Taxonomy" id="561372"/>
    <lineage>
        <taxon>Eukaryota</taxon>
        <taxon>Viridiplantae</taxon>
        <taxon>Streptophyta</taxon>
        <taxon>Embryophyta</taxon>
        <taxon>Tracheophyta</taxon>
        <taxon>Spermatophyta</taxon>
        <taxon>Magnoliopsida</taxon>
        <taxon>eudicotyledons</taxon>
        <taxon>Gunneridae</taxon>
        <taxon>Pentapetalae</taxon>
        <taxon>asterids</taxon>
        <taxon>Cornales</taxon>
        <taxon>Nyssaceae</taxon>
        <taxon>Nyssa</taxon>
    </lineage>
</organism>
<feature type="region of interest" description="Disordered" evidence="1">
    <location>
        <begin position="105"/>
        <end position="124"/>
    </location>
</feature>
<feature type="compositionally biased region" description="Basic and acidic residues" evidence="1">
    <location>
        <begin position="105"/>
        <end position="116"/>
    </location>
</feature>
<protein>
    <submittedName>
        <fullName evidence="2">Uncharacterized protein</fullName>
    </submittedName>
</protein>
<reference evidence="2 3" key="1">
    <citation type="submission" date="2019-09" db="EMBL/GenBank/DDBJ databases">
        <title>A chromosome-level genome assembly of the Chinese tupelo Nyssa sinensis.</title>
        <authorList>
            <person name="Yang X."/>
            <person name="Kang M."/>
            <person name="Yang Y."/>
            <person name="Xiong H."/>
            <person name="Wang M."/>
            <person name="Zhang Z."/>
            <person name="Wang Z."/>
            <person name="Wu H."/>
            <person name="Ma T."/>
            <person name="Liu J."/>
            <person name="Xi Z."/>
        </authorList>
    </citation>
    <scope>NUCLEOTIDE SEQUENCE [LARGE SCALE GENOMIC DNA]</scope>
    <source>
        <strain evidence="2">J267</strain>
        <tissue evidence="2">Leaf</tissue>
    </source>
</reference>
<dbReference type="InterPro" id="IPR044718">
    <property type="entry name" value="HOS1"/>
</dbReference>
<name>A0A5J4ZWX8_9ASTE</name>
<proteinExistence type="predicted"/>